<organism evidence="1 2">
    <name type="scientific">Terrimonas ginsenosidimutans</name>
    <dbReference type="NCBI Taxonomy" id="2908004"/>
    <lineage>
        <taxon>Bacteria</taxon>
        <taxon>Pseudomonadati</taxon>
        <taxon>Bacteroidota</taxon>
        <taxon>Chitinophagia</taxon>
        <taxon>Chitinophagales</taxon>
        <taxon>Chitinophagaceae</taxon>
        <taxon>Terrimonas</taxon>
    </lineage>
</organism>
<keyword evidence="2" id="KW-1185">Reference proteome</keyword>
<evidence type="ECO:0000313" key="1">
    <source>
        <dbReference type="EMBL" id="MCG2614992.1"/>
    </source>
</evidence>
<name>A0ABS9KRM9_9BACT</name>
<gene>
    <name evidence="1" type="ORF">LZZ85_11895</name>
</gene>
<protein>
    <recommendedName>
        <fullName evidence="3">DUF5117 domain-containing protein</fullName>
    </recommendedName>
</protein>
<evidence type="ECO:0000313" key="2">
    <source>
        <dbReference type="Proteomes" id="UP001165367"/>
    </source>
</evidence>
<evidence type="ECO:0008006" key="3">
    <source>
        <dbReference type="Google" id="ProtNLM"/>
    </source>
</evidence>
<dbReference type="Proteomes" id="UP001165367">
    <property type="component" value="Unassembled WGS sequence"/>
</dbReference>
<dbReference type="RefSeq" id="WP_237871920.1">
    <property type="nucleotide sequence ID" value="NZ_JAKLTR010000006.1"/>
</dbReference>
<proteinExistence type="predicted"/>
<accession>A0ABS9KRM9</accession>
<sequence length="357" mass="40916">MQFITRNLRAHGLMIILLFFSVSGFGQWDEPKLIPMKLSAGPAIGSLPAAEFLVHDVRFDTSSIGLEESAQELRLIKLAKGFHGTIANFITTRAPLDKNNPFTLHCFIKKMMLSNHIYLSSTEDKQKKFDMTELPGILFAAELYLQDNNTNLYTPVFRFDTTITGNRQVNYGGGQSYTEAALDAFVQKMVQANWDKHRNNARKLEPKQLNEHYTRRFGIPVLKNPEPVRGLYLSYDDFRNNKPTVIDFTVEEGSKGDFLYIKNDKGDQILQHELWGYCDGKDMFIYSASNYFKLQRSANGFIIYGAKDYTARRALRLNFSAVDLISPNSNYSKGRTRTKYHLDQSFLQLDMETGELF</sequence>
<dbReference type="EMBL" id="JAKLTR010000006">
    <property type="protein sequence ID" value="MCG2614992.1"/>
    <property type="molecule type" value="Genomic_DNA"/>
</dbReference>
<comment type="caution">
    <text evidence="1">The sequence shown here is derived from an EMBL/GenBank/DDBJ whole genome shotgun (WGS) entry which is preliminary data.</text>
</comment>
<reference evidence="1" key="1">
    <citation type="submission" date="2022-01" db="EMBL/GenBank/DDBJ databases">
        <authorList>
            <person name="Jo J.-H."/>
            <person name="Im W.-T."/>
        </authorList>
    </citation>
    <scope>NUCLEOTIDE SEQUENCE</scope>
    <source>
        <strain evidence="1">NA20</strain>
    </source>
</reference>